<keyword evidence="3" id="KW-1185">Reference proteome</keyword>
<accession>A0ABP0LWN7</accession>
<evidence type="ECO:0000313" key="3">
    <source>
        <dbReference type="Proteomes" id="UP001642464"/>
    </source>
</evidence>
<gene>
    <name evidence="2" type="ORF">SCF082_LOCUS24726</name>
</gene>
<dbReference type="EMBL" id="CAXAMM010018335">
    <property type="protein sequence ID" value="CAK9043158.1"/>
    <property type="molecule type" value="Genomic_DNA"/>
</dbReference>
<evidence type="ECO:0000256" key="1">
    <source>
        <dbReference type="SAM" id="MobiDB-lite"/>
    </source>
</evidence>
<evidence type="ECO:0000313" key="2">
    <source>
        <dbReference type="EMBL" id="CAK9043158.1"/>
    </source>
</evidence>
<organism evidence="2 3">
    <name type="scientific">Durusdinium trenchii</name>
    <dbReference type="NCBI Taxonomy" id="1381693"/>
    <lineage>
        <taxon>Eukaryota</taxon>
        <taxon>Sar</taxon>
        <taxon>Alveolata</taxon>
        <taxon>Dinophyceae</taxon>
        <taxon>Suessiales</taxon>
        <taxon>Symbiodiniaceae</taxon>
        <taxon>Durusdinium</taxon>
    </lineage>
</organism>
<protein>
    <submittedName>
        <fullName evidence="2">Uncharacterized protein</fullName>
    </submittedName>
</protein>
<sequence>MPTAQSVKAKAKAARWQQEPIASDAMALKRQERQRAASHGEVTAVKPDELQPVLDTVASSALTRIPAFRAGCEALRTAAAQRPDAPSLASVLMLLQKATAPSEPQPEEEAEEVETKMGAASGGFDEERPLSPLELAERLGRLGKAKKANPTELSMVADRFLATVESLSKDELLPALSNVLLAGRWRIQREALLLEVVERLGDQVAMRSPELTSLQLVSAVDVFADMGLPYHLVFEAALLELLQKKQPLTWQQAIVVLEAFAAVQIRIPELARIYQRKQMSKLELGRVHMTVKVMDDKVEYRPKEGMMSASYPKFEFNKDEWNRMVGTAEDGMVIEYEEISSSTSTSKGGEGAVPEGGFSHPYTKCKIVNVVKPLAKELARLPTMGMVRFLAAATQLELTENRDVKEMTCRILAETSPERPLPVVDTVSLIESLWLSGSVLQDMQLRHLLSWVATLRPRELSEQNLTTLRNYILFILAQEDGSARLSLQRMPVEIQTRLSELLCHPSPCWTRTPSEETRLLRSEVSELLLEKAPSHVAALPAVSLGPAGQADLEVNHVGWLLDGPEAFFRPFTPLRYTPQEKQRAWLLETLLRRDDMRQAVVADFFPKARQWPTLPRLQRLNWLEPGT</sequence>
<dbReference type="Proteomes" id="UP001642464">
    <property type="component" value="Unassembled WGS sequence"/>
</dbReference>
<comment type="caution">
    <text evidence="2">The sequence shown here is derived from an EMBL/GenBank/DDBJ whole genome shotgun (WGS) entry which is preliminary data.</text>
</comment>
<name>A0ABP0LWN7_9DINO</name>
<proteinExistence type="predicted"/>
<feature type="region of interest" description="Disordered" evidence="1">
    <location>
        <begin position="1"/>
        <end position="22"/>
    </location>
</feature>
<reference evidence="2 3" key="1">
    <citation type="submission" date="2024-02" db="EMBL/GenBank/DDBJ databases">
        <authorList>
            <person name="Chen Y."/>
            <person name="Shah S."/>
            <person name="Dougan E. K."/>
            <person name="Thang M."/>
            <person name="Chan C."/>
        </authorList>
    </citation>
    <scope>NUCLEOTIDE SEQUENCE [LARGE SCALE GENOMIC DNA]</scope>
</reference>
<feature type="region of interest" description="Disordered" evidence="1">
    <location>
        <begin position="99"/>
        <end position="127"/>
    </location>
</feature>